<feature type="region of interest" description="Disordered" evidence="1">
    <location>
        <begin position="100"/>
        <end position="185"/>
    </location>
</feature>
<dbReference type="EMBL" id="QXGF01000006">
    <property type="protein sequence ID" value="KAE8950121.1"/>
    <property type="molecule type" value="Genomic_DNA"/>
</dbReference>
<organism evidence="2 7">
    <name type="scientific">Phytophthora fragariae</name>
    <dbReference type="NCBI Taxonomy" id="53985"/>
    <lineage>
        <taxon>Eukaryota</taxon>
        <taxon>Sar</taxon>
        <taxon>Stramenopiles</taxon>
        <taxon>Oomycota</taxon>
        <taxon>Peronosporomycetes</taxon>
        <taxon>Peronosporales</taxon>
        <taxon>Peronosporaceae</taxon>
        <taxon>Phytophthora</taxon>
    </lineage>
</organism>
<feature type="compositionally biased region" description="Acidic residues" evidence="1">
    <location>
        <begin position="167"/>
        <end position="185"/>
    </location>
</feature>
<name>A0A6A3G046_9STRA</name>
<dbReference type="EMBL" id="QXGD01000001">
    <property type="protein sequence ID" value="KAE9258522.1"/>
    <property type="molecule type" value="Genomic_DNA"/>
</dbReference>
<gene>
    <name evidence="6" type="ORF">PF001_g648</name>
    <name evidence="5" type="ORF">PF002_g21</name>
    <name evidence="4" type="ORF">PF006_g558</name>
    <name evidence="2" type="ORF">PF009_g333</name>
    <name evidence="3" type="ORF">PF011_g17</name>
</gene>
<dbReference type="EMBL" id="QXGA01000012">
    <property type="protein sequence ID" value="KAE9155473.1"/>
    <property type="molecule type" value="Genomic_DNA"/>
</dbReference>
<evidence type="ECO:0000313" key="9">
    <source>
        <dbReference type="Proteomes" id="UP000440367"/>
    </source>
</evidence>
<evidence type="ECO:0000313" key="2">
    <source>
        <dbReference type="EMBL" id="KAE8950121.1"/>
    </source>
</evidence>
<evidence type="ECO:0000313" key="10">
    <source>
        <dbReference type="Proteomes" id="UP000440732"/>
    </source>
</evidence>
<sequence length="185" mass="20923">MIIALMNNTLLHVYPGCFGPQVEHTKRKTLVLHQGDIIFFRGDLAHAGAKHKTVNYRLHSCVCLKGIKRKPNATDAVAIRSFRCPKCTWLEPTRAKLAKHKRHCTVEEEKENHREERDQGDAVTSIKVDEESYKKSDEESDEESSNSEDDSRVADEESSAGKMFSEREEDEGTSASEEMEVNSDA</sequence>
<dbReference type="EMBL" id="QXGE01000013">
    <property type="protein sequence ID" value="KAE9329914.1"/>
    <property type="molecule type" value="Genomic_DNA"/>
</dbReference>
<accession>A0A6A3G046</accession>
<dbReference type="Proteomes" id="UP000440367">
    <property type="component" value="Unassembled WGS sequence"/>
</dbReference>
<feature type="compositionally biased region" description="Acidic residues" evidence="1">
    <location>
        <begin position="138"/>
        <end position="148"/>
    </location>
</feature>
<dbReference type="AlphaFoldDB" id="A0A6A3G046"/>
<evidence type="ECO:0000313" key="8">
    <source>
        <dbReference type="Proteomes" id="UP000437068"/>
    </source>
</evidence>
<reference evidence="7 8" key="1">
    <citation type="submission" date="2018-08" db="EMBL/GenBank/DDBJ databases">
        <title>Genomic investigation of the strawberry pathogen Phytophthora fragariae indicates pathogenicity is determined by transcriptional variation in three key races.</title>
        <authorList>
            <person name="Adams T.M."/>
            <person name="Armitage A.D."/>
            <person name="Sobczyk M.K."/>
            <person name="Bates H.J."/>
            <person name="Dunwell J.M."/>
            <person name="Nellist C.F."/>
            <person name="Harrison R.J."/>
        </authorList>
    </citation>
    <scope>NUCLEOTIDE SEQUENCE [LARGE SCALE GENOMIC DNA]</scope>
    <source>
        <strain evidence="6 8">A4</strain>
        <strain evidence="5 9">BC-1</strain>
        <strain evidence="4 10">NOV-5</strain>
        <strain evidence="2 7">NOV-9</strain>
        <strain evidence="3 11">SCRP245</strain>
    </source>
</reference>
<feature type="compositionally biased region" description="Basic and acidic residues" evidence="1">
    <location>
        <begin position="127"/>
        <end position="137"/>
    </location>
</feature>
<feature type="compositionally biased region" description="Basic and acidic residues" evidence="1">
    <location>
        <begin position="104"/>
        <end position="120"/>
    </location>
</feature>
<evidence type="ECO:0000256" key="1">
    <source>
        <dbReference type="SAM" id="MobiDB-lite"/>
    </source>
</evidence>
<evidence type="ECO:0000313" key="5">
    <source>
        <dbReference type="EMBL" id="KAE9258522.1"/>
    </source>
</evidence>
<evidence type="ECO:0000313" key="3">
    <source>
        <dbReference type="EMBL" id="KAE9031579.1"/>
    </source>
</evidence>
<comment type="caution">
    <text evidence="2">The sequence shown here is derived from an EMBL/GenBank/DDBJ whole genome shotgun (WGS) entry which is preliminary data.</text>
</comment>
<evidence type="ECO:0000313" key="11">
    <source>
        <dbReference type="Proteomes" id="UP000460718"/>
    </source>
</evidence>
<evidence type="ECO:0000313" key="7">
    <source>
        <dbReference type="Proteomes" id="UP000429523"/>
    </source>
</evidence>
<dbReference type="Proteomes" id="UP000429523">
    <property type="component" value="Unassembled WGS sequence"/>
</dbReference>
<evidence type="ECO:0000313" key="4">
    <source>
        <dbReference type="EMBL" id="KAE9155473.1"/>
    </source>
</evidence>
<dbReference type="Proteomes" id="UP000437068">
    <property type="component" value="Unassembled WGS sequence"/>
</dbReference>
<proteinExistence type="predicted"/>
<evidence type="ECO:0000313" key="6">
    <source>
        <dbReference type="EMBL" id="KAE9329914.1"/>
    </source>
</evidence>
<protein>
    <submittedName>
        <fullName evidence="2">Uncharacterized protein</fullName>
    </submittedName>
</protein>
<dbReference type="Proteomes" id="UP000460718">
    <property type="component" value="Unassembled WGS sequence"/>
</dbReference>
<dbReference type="Proteomes" id="UP000440732">
    <property type="component" value="Unassembled WGS sequence"/>
</dbReference>
<dbReference type="EMBL" id="QXFW01000001">
    <property type="protein sequence ID" value="KAE9031579.1"/>
    <property type="molecule type" value="Genomic_DNA"/>
</dbReference>